<reference evidence="1" key="1">
    <citation type="submission" date="2021-02" db="EMBL/GenBank/DDBJ databases">
        <authorList>
            <person name="Nowell W R."/>
        </authorList>
    </citation>
    <scope>NUCLEOTIDE SEQUENCE</scope>
</reference>
<dbReference type="EMBL" id="CAJOBJ010128356">
    <property type="protein sequence ID" value="CAF4710067.1"/>
    <property type="molecule type" value="Genomic_DNA"/>
</dbReference>
<evidence type="ECO:0000313" key="2">
    <source>
        <dbReference type="Proteomes" id="UP000681720"/>
    </source>
</evidence>
<dbReference type="AlphaFoldDB" id="A0A8S3A931"/>
<feature type="non-terminal residue" evidence="1">
    <location>
        <position position="1"/>
    </location>
</feature>
<comment type="caution">
    <text evidence="1">The sequence shown here is derived from an EMBL/GenBank/DDBJ whole genome shotgun (WGS) entry which is preliminary data.</text>
</comment>
<gene>
    <name evidence="1" type="ORF">GIL414_LOCUS43414</name>
</gene>
<accession>A0A8S3A931</accession>
<sequence length="56" mass="6097">RGIDSSFVTNINLTSDSSSITVSLPRITAKQDVDIDVISKNEIFNLTTAIVDQKSQ</sequence>
<protein>
    <submittedName>
        <fullName evidence="1">Uncharacterized protein</fullName>
    </submittedName>
</protein>
<dbReference type="Proteomes" id="UP000681720">
    <property type="component" value="Unassembled WGS sequence"/>
</dbReference>
<feature type="non-terminal residue" evidence="1">
    <location>
        <position position="56"/>
    </location>
</feature>
<evidence type="ECO:0000313" key="1">
    <source>
        <dbReference type="EMBL" id="CAF4710067.1"/>
    </source>
</evidence>
<organism evidence="1 2">
    <name type="scientific">Rotaria magnacalcarata</name>
    <dbReference type="NCBI Taxonomy" id="392030"/>
    <lineage>
        <taxon>Eukaryota</taxon>
        <taxon>Metazoa</taxon>
        <taxon>Spiralia</taxon>
        <taxon>Gnathifera</taxon>
        <taxon>Rotifera</taxon>
        <taxon>Eurotatoria</taxon>
        <taxon>Bdelloidea</taxon>
        <taxon>Philodinida</taxon>
        <taxon>Philodinidae</taxon>
        <taxon>Rotaria</taxon>
    </lineage>
</organism>
<proteinExistence type="predicted"/>
<name>A0A8S3A931_9BILA</name>